<comment type="caution">
    <text evidence="2">The sequence shown here is derived from an EMBL/GenBank/DDBJ whole genome shotgun (WGS) entry which is preliminary data.</text>
</comment>
<dbReference type="EMBL" id="PHHC01000065">
    <property type="protein sequence ID" value="PPE05375.1"/>
    <property type="molecule type" value="Genomic_DNA"/>
</dbReference>
<name>A0A2S5RE22_9PROT</name>
<sequence>MLDINVYLNIKKNSMKKLTDFDSKIFKLISVFFVVATFDVRTMKAAATLELSVRKGISIVIPVCISGLNDASGTQKIIEDNLKCSGFFRILPTVGESSGTPNSEEFVDTVNLQSWSHVPGAMFVQAYLKEENDQQVCRLSFFNALTKRCLGRRVVRQKGSNKRLFAHRISNAIYKQFTGEAGYFHSVIAYTYEIQDSSSRVAKQCVALVSIDGKECKLITSPSRTGAFLPHCARTRPIVTYLIDRGYGQHKQIGVMNFVEKTEFRLPYQRNFNSTRISSDGSEVIFSCSGENGASLFTYNLNSGKAYPLTSAYNSCIDVSPSYSPDGKRMVFVSDREKGIPRLFVSGVHSGDAPLCISQGEGRYFAPAWSPCGKWIAFVKRVRGMHYLCVSDCNGGQERAIARALVIDRPSWGPNSRCLAYASKSGDMAPYKLYIVHAFGNPSGGSTVRLVPTIIQGVSHGANHPSWYPLSLEGHKE</sequence>
<evidence type="ECO:0000256" key="1">
    <source>
        <dbReference type="ARBA" id="ARBA00009820"/>
    </source>
</evidence>
<dbReference type="PANTHER" id="PTHR36842:SF1">
    <property type="entry name" value="PROTEIN TOLB"/>
    <property type="match status" value="1"/>
</dbReference>
<dbReference type="InterPro" id="IPR011042">
    <property type="entry name" value="6-blade_b-propeller_TolB-like"/>
</dbReference>
<dbReference type="SUPFAM" id="SSF52964">
    <property type="entry name" value="TolB, N-terminal domain"/>
    <property type="match status" value="1"/>
</dbReference>
<comment type="similarity">
    <text evidence="1">Belongs to the TolB family.</text>
</comment>
<evidence type="ECO:0000313" key="2">
    <source>
        <dbReference type="EMBL" id="PPE05375.1"/>
    </source>
</evidence>
<gene>
    <name evidence="2" type="ORF">HCUR_00334</name>
</gene>
<dbReference type="Proteomes" id="UP000239425">
    <property type="component" value="Unassembled WGS sequence"/>
</dbReference>
<dbReference type="OrthoDB" id="9802240at2"/>
<dbReference type="Pfam" id="PF07676">
    <property type="entry name" value="PD40"/>
    <property type="match status" value="2"/>
</dbReference>
<dbReference type="SUPFAM" id="SSF82171">
    <property type="entry name" value="DPP6 N-terminal domain-like"/>
    <property type="match status" value="1"/>
</dbReference>
<dbReference type="PANTHER" id="PTHR36842">
    <property type="entry name" value="PROTEIN TOLB HOMOLOG"/>
    <property type="match status" value="1"/>
</dbReference>
<keyword evidence="3" id="KW-1185">Reference proteome</keyword>
<dbReference type="Gene3D" id="3.40.50.10070">
    <property type="entry name" value="TolB, N-terminal domain"/>
    <property type="match status" value="1"/>
</dbReference>
<dbReference type="AlphaFoldDB" id="A0A2S5RE22"/>
<proteinExistence type="inferred from homology"/>
<evidence type="ECO:0000313" key="3">
    <source>
        <dbReference type="Proteomes" id="UP000239425"/>
    </source>
</evidence>
<protein>
    <submittedName>
        <fullName evidence="2">Translocation protein TolB</fullName>
    </submittedName>
</protein>
<dbReference type="Gene3D" id="2.120.10.30">
    <property type="entry name" value="TolB, C-terminal domain"/>
    <property type="match status" value="1"/>
</dbReference>
<accession>A0A2S5RE22</accession>
<reference evidence="2 3" key="1">
    <citation type="submission" date="2017-11" db="EMBL/GenBank/DDBJ databases">
        <title>Comparative genomic analysis of Holospora spp., intranuclear symbionts of paramecia.</title>
        <authorList>
            <person name="Garushyants S.K."/>
            <person name="Beliavskaya A."/>
            <person name="Malko D.B."/>
            <person name="Logacheva M.D."/>
            <person name="Rautian M.S."/>
            <person name="Gelfand M.S."/>
        </authorList>
    </citation>
    <scope>NUCLEOTIDE SEQUENCE [LARGE SCALE GENOMIC DNA]</scope>
    <source>
        <strain evidence="3">02AZ16</strain>
    </source>
</reference>
<dbReference type="InterPro" id="IPR011659">
    <property type="entry name" value="WD40"/>
</dbReference>
<organism evidence="2 3">
    <name type="scientific">Holospora curviuscula</name>
    <dbReference type="NCBI Taxonomy" id="1082868"/>
    <lineage>
        <taxon>Bacteria</taxon>
        <taxon>Pseudomonadati</taxon>
        <taxon>Pseudomonadota</taxon>
        <taxon>Alphaproteobacteria</taxon>
        <taxon>Holosporales</taxon>
        <taxon>Holosporaceae</taxon>
        <taxon>Holospora</taxon>
    </lineage>
</organism>